<dbReference type="InterPro" id="IPR009218">
    <property type="entry name" value="HD_phosphohydro"/>
</dbReference>
<protein>
    <submittedName>
        <fullName evidence="1">Uncharacterized protein</fullName>
    </submittedName>
</protein>
<keyword evidence="2" id="KW-1185">Reference proteome</keyword>
<evidence type="ECO:0000313" key="2">
    <source>
        <dbReference type="Proteomes" id="UP001558652"/>
    </source>
</evidence>
<comment type="caution">
    <text evidence="1">The sequence shown here is derived from an EMBL/GenBank/DDBJ whole genome shotgun (WGS) entry which is preliminary data.</text>
</comment>
<dbReference type="EMBL" id="JBFDAA010000008">
    <property type="protein sequence ID" value="KAL1130302.1"/>
    <property type="molecule type" value="Genomic_DNA"/>
</dbReference>
<name>A0ABD0YSN0_9HEMI</name>
<reference evidence="1 2" key="1">
    <citation type="submission" date="2024-07" db="EMBL/GenBank/DDBJ databases">
        <title>Chromosome-level genome assembly of the water stick insect Ranatra chinensis (Heteroptera: Nepidae).</title>
        <authorList>
            <person name="Liu X."/>
        </authorList>
    </citation>
    <scope>NUCLEOTIDE SEQUENCE [LARGE SCALE GENOMIC DNA]</scope>
    <source>
        <strain evidence="1">Cailab_2021Rc</strain>
        <tissue evidence="1">Muscle</tissue>
    </source>
</reference>
<dbReference type="SUPFAM" id="SSF109604">
    <property type="entry name" value="HD-domain/PDEase-like"/>
    <property type="match status" value="1"/>
</dbReference>
<dbReference type="PANTHER" id="PTHR21174:SF0">
    <property type="entry name" value="HD PHOSPHOHYDROLASE FAMILY PROTEIN-RELATED"/>
    <property type="match status" value="1"/>
</dbReference>
<proteinExistence type="predicted"/>
<accession>A0ABD0YSN0</accession>
<dbReference type="PANTHER" id="PTHR21174">
    <property type="match status" value="1"/>
</dbReference>
<evidence type="ECO:0000313" key="1">
    <source>
        <dbReference type="EMBL" id="KAL1130302.1"/>
    </source>
</evidence>
<sequence>MSASEVRSAWQHATQHLDRPAADIWWHNLYHNYSRPERVYHNLTHLLDKYLLYRTVEAHITNKTAVCLALFFDYLEYDPKSMENSEKNIERFKTFSSETGINTDSELYVDVIALLRCSGTHITEEHKAKDMYGTEDKHYFLDLDVAILGTEPDQYAEYAEKVKQEYHFLPPHLYNSLRLKVLQNFLQIPNIFATKVFRDKFEKQARLNIEIEIHSLQ</sequence>
<dbReference type="PIRSF" id="PIRSF035170">
    <property type="entry name" value="HD_phosphohydro"/>
    <property type="match status" value="1"/>
</dbReference>
<organism evidence="1 2">
    <name type="scientific">Ranatra chinensis</name>
    <dbReference type="NCBI Taxonomy" id="642074"/>
    <lineage>
        <taxon>Eukaryota</taxon>
        <taxon>Metazoa</taxon>
        <taxon>Ecdysozoa</taxon>
        <taxon>Arthropoda</taxon>
        <taxon>Hexapoda</taxon>
        <taxon>Insecta</taxon>
        <taxon>Pterygota</taxon>
        <taxon>Neoptera</taxon>
        <taxon>Paraneoptera</taxon>
        <taxon>Hemiptera</taxon>
        <taxon>Heteroptera</taxon>
        <taxon>Panheteroptera</taxon>
        <taxon>Nepomorpha</taxon>
        <taxon>Nepidae</taxon>
        <taxon>Ranatrinae</taxon>
        <taxon>Ranatra</taxon>
    </lineage>
</organism>
<gene>
    <name evidence="1" type="ORF">AAG570_013240</name>
</gene>
<dbReference type="Proteomes" id="UP001558652">
    <property type="component" value="Unassembled WGS sequence"/>
</dbReference>
<dbReference type="AlphaFoldDB" id="A0ABD0YSN0"/>